<dbReference type="EMBL" id="CM044702">
    <property type="protein sequence ID" value="KAI5677229.1"/>
    <property type="molecule type" value="Genomic_DNA"/>
</dbReference>
<organism evidence="1 2">
    <name type="scientific">Catharanthus roseus</name>
    <name type="common">Madagascar periwinkle</name>
    <name type="synonym">Vinca rosea</name>
    <dbReference type="NCBI Taxonomy" id="4058"/>
    <lineage>
        <taxon>Eukaryota</taxon>
        <taxon>Viridiplantae</taxon>
        <taxon>Streptophyta</taxon>
        <taxon>Embryophyta</taxon>
        <taxon>Tracheophyta</taxon>
        <taxon>Spermatophyta</taxon>
        <taxon>Magnoliopsida</taxon>
        <taxon>eudicotyledons</taxon>
        <taxon>Gunneridae</taxon>
        <taxon>Pentapetalae</taxon>
        <taxon>asterids</taxon>
        <taxon>lamiids</taxon>
        <taxon>Gentianales</taxon>
        <taxon>Apocynaceae</taxon>
        <taxon>Rauvolfioideae</taxon>
        <taxon>Vinceae</taxon>
        <taxon>Catharanthinae</taxon>
        <taxon>Catharanthus</taxon>
    </lineage>
</organism>
<dbReference type="Proteomes" id="UP001060085">
    <property type="component" value="Linkage Group LG02"/>
</dbReference>
<name>A0ACC0BX91_CATRO</name>
<comment type="caution">
    <text evidence="1">The sequence shown here is derived from an EMBL/GenBank/DDBJ whole genome shotgun (WGS) entry which is preliminary data.</text>
</comment>
<evidence type="ECO:0000313" key="1">
    <source>
        <dbReference type="EMBL" id="KAI5677229.1"/>
    </source>
</evidence>
<reference evidence="2" key="1">
    <citation type="journal article" date="2023" name="Nat. Plants">
        <title>Single-cell RNA sequencing provides a high-resolution roadmap for understanding the multicellular compartmentation of specialized metabolism.</title>
        <authorList>
            <person name="Sun S."/>
            <person name="Shen X."/>
            <person name="Li Y."/>
            <person name="Li Y."/>
            <person name="Wang S."/>
            <person name="Li R."/>
            <person name="Zhang H."/>
            <person name="Shen G."/>
            <person name="Guo B."/>
            <person name="Wei J."/>
            <person name="Xu J."/>
            <person name="St-Pierre B."/>
            <person name="Chen S."/>
            <person name="Sun C."/>
        </authorList>
    </citation>
    <scope>NUCLEOTIDE SEQUENCE [LARGE SCALE GENOMIC DNA]</scope>
</reference>
<sequence>MLWVQVLQGKYGRLQDVCSTGARGIQWQPDGAMRWHFENGEKFSLQRAYCINGEMKNDLLAMYAGDIMTVNVNLGGLPVLVLPCGFVKDGSSCLPIGL</sequence>
<evidence type="ECO:0000313" key="2">
    <source>
        <dbReference type="Proteomes" id="UP001060085"/>
    </source>
</evidence>
<proteinExistence type="predicted"/>
<protein>
    <submittedName>
        <fullName evidence="1">Uncharacterized protein</fullName>
    </submittedName>
</protein>
<keyword evidence="2" id="KW-1185">Reference proteome</keyword>
<gene>
    <name evidence="1" type="ORF">M9H77_08179</name>
</gene>
<accession>A0ACC0BX91</accession>